<dbReference type="OrthoDB" id="6285629at2"/>
<protein>
    <submittedName>
        <fullName evidence="3">Uncharacterized protein</fullName>
    </submittedName>
</protein>
<dbReference type="Proteomes" id="UP000070299">
    <property type="component" value="Unassembled WGS sequence"/>
</dbReference>
<feature type="signal peptide" evidence="2">
    <location>
        <begin position="1"/>
        <end position="29"/>
    </location>
</feature>
<dbReference type="EMBL" id="LSNE01000007">
    <property type="protein sequence ID" value="KXI28225.1"/>
    <property type="molecule type" value="Genomic_DNA"/>
</dbReference>
<keyword evidence="4" id="KW-1185">Reference proteome</keyword>
<feature type="coiled-coil region" evidence="1">
    <location>
        <begin position="157"/>
        <end position="217"/>
    </location>
</feature>
<name>A0A135ZZ19_9ALTE</name>
<sequence>MKNHLRLLSLAIGLSLGSAALLCTSQVLAQSPTFVQNNDWRPVASDKLITLPANIIEKRIEQDFSASPMAMRLVELDNQMDNTTSRIASLQQDLAQAEGPMLDDLQYELVQQKSTYLDVLQESFELRKNSLIKKQQIYQDVLSKYRQQQNTASSSIKVQIKRQQQEAQARMEAVMAQVDQNLMHTGYNTASPYADEYASNLAQIDQLKDKINQHKANAAPTIDGAEVSSEEYIRQLLHDASMHQSLLDQEGLMLSYMARLVALDAQALEYQMAYGESDGNKIKPQVAKASQAVGLFL</sequence>
<evidence type="ECO:0000256" key="2">
    <source>
        <dbReference type="SAM" id="SignalP"/>
    </source>
</evidence>
<keyword evidence="1" id="KW-0175">Coiled coil</keyword>
<accession>A0A135ZZ19</accession>
<reference evidence="4" key="1">
    <citation type="submission" date="2016-02" db="EMBL/GenBank/DDBJ databases">
        <authorList>
            <person name="Schultz-Johansen M."/>
            <person name="Glaring M.A."/>
            <person name="Bech P.K."/>
            <person name="Stougaard P."/>
        </authorList>
    </citation>
    <scope>NUCLEOTIDE SEQUENCE [LARGE SCALE GENOMIC DNA]</scope>
    <source>
        <strain evidence="4">S66</strain>
    </source>
</reference>
<evidence type="ECO:0000313" key="3">
    <source>
        <dbReference type="EMBL" id="KXI28225.1"/>
    </source>
</evidence>
<keyword evidence="2" id="KW-0732">Signal</keyword>
<proteinExistence type="predicted"/>
<organism evidence="3 4">
    <name type="scientific">Paraglaciecola hydrolytica</name>
    <dbReference type="NCBI Taxonomy" id="1799789"/>
    <lineage>
        <taxon>Bacteria</taxon>
        <taxon>Pseudomonadati</taxon>
        <taxon>Pseudomonadota</taxon>
        <taxon>Gammaproteobacteria</taxon>
        <taxon>Alteromonadales</taxon>
        <taxon>Alteromonadaceae</taxon>
        <taxon>Paraglaciecola</taxon>
    </lineage>
</organism>
<evidence type="ECO:0000256" key="1">
    <source>
        <dbReference type="SAM" id="Coils"/>
    </source>
</evidence>
<gene>
    <name evidence="3" type="ORF">AX660_17760</name>
</gene>
<dbReference type="AlphaFoldDB" id="A0A135ZZ19"/>
<dbReference type="STRING" id="1799789.AX660_17760"/>
<evidence type="ECO:0000313" key="4">
    <source>
        <dbReference type="Proteomes" id="UP000070299"/>
    </source>
</evidence>
<feature type="chain" id="PRO_5007469208" evidence="2">
    <location>
        <begin position="30"/>
        <end position="297"/>
    </location>
</feature>
<comment type="caution">
    <text evidence="3">The sequence shown here is derived from an EMBL/GenBank/DDBJ whole genome shotgun (WGS) entry which is preliminary data.</text>
</comment>
<dbReference type="RefSeq" id="WP_068378315.1">
    <property type="nucleotide sequence ID" value="NZ_LSNE01000007.1"/>
</dbReference>